<gene>
    <name evidence="4" type="ORF">LCGC14_0759620</name>
</gene>
<accession>A0A0F9T8N5</accession>
<feature type="compositionally biased region" description="Polar residues" evidence="2">
    <location>
        <begin position="1"/>
        <end position="10"/>
    </location>
</feature>
<feature type="region of interest" description="Disordered" evidence="2">
    <location>
        <begin position="1"/>
        <end position="38"/>
    </location>
</feature>
<evidence type="ECO:0000256" key="2">
    <source>
        <dbReference type="SAM" id="MobiDB-lite"/>
    </source>
</evidence>
<proteinExistence type="inferred from homology"/>
<dbReference type="EMBL" id="LAZR01001868">
    <property type="protein sequence ID" value="KKN37818.1"/>
    <property type="molecule type" value="Genomic_DNA"/>
</dbReference>
<evidence type="ECO:0000256" key="1">
    <source>
        <dbReference type="ARBA" id="ARBA00007317"/>
    </source>
</evidence>
<dbReference type="GO" id="GO:0016746">
    <property type="term" value="F:acyltransferase activity"/>
    <property type="evidence" value="ECO:0007669"/>
    <property type="project" value="InterPro"/>
</dbReference>
<comment type="similarity">
    <text evidence="1">Belongs to the 2-oxoacid dehydrogenase family.</text>
</comment>
<evidence type="ECO:0000313" key="4">
    <source>
        <dbReference type="EMBL" id="KKN37818.1"/>
    </source>
</evidence>
<comment type="caution">
    <text evidence="4">The sequence shown here is derived from an EMBL/GenBank/DDBJ whole genome shotgun (WGS) entry which is preliminary data.</text>
</comment>
<dbReference type="AlphaFoldDB" id="A0A0F9T8N5"/>
<sequence>MSVTHHNLNTPRIRRDKDEPEFLGQRKTPEVEDEATCPPGATIDWASDEAAEAAASLGIVAADLAGLEGSGKNGSITVKDVRNWGKEPE</sequence>
<dbReference type="Pfam" id="PF02817">
    <property type="entry name" value="E3_binding"/>
    <property type="match status" value="1"/>
</dbReference>
<dbReference type="InterPro" id="IPR036625">
    <property type="entry name" value="E3-bd_dom_sf"/>
</dbReference>
<dbReference type="InterPro" id="IPR004167">
    <property type="entry name" value="PSBD"/>
</dbReference>
<evidence type="ECO:0000259" key="3">
    <source>
        <dbReference type="Pfam" id="PF02817"/>
    </source>
</evidence>
<dbReference type="Gene3D" id="4.10.320.10">
    <property type="entry name" value="E3-binding domain"/>
    <property type="match status" value="1"/>
</dbReference>
<feature type="domain" description="Peripheral subunit-binding (PSBD)" evidence="3">
    <location>
        <begin position="54"/>
        <end position="82"/>
    </location>
</feature>
<organism evidence="4">
    <name type="scientific">marine sediment metagenome</name>
    <dbReference type="NCBI Taxonomy" id="412755"/>
    <lineage>
        <taxon>unclassified sequences</taxon>
        <taxon>metagenomes</taxon>
        <taxon>ecological metagenomes</taxon>
    </lineage>
</organism>
<reference evidence="4" key="1">
    <citation type="journal article" date="2015" name="Nature">
        <title>Complex archaea that bridge the gap between prokaryotes and eukaryotes.</title>
        <authorList>
            <person name="Spang A."/>
            <person name="Saw J.H."/>
            <person name="Jorgensen S.L."/>
            <person name="Zaremba-Niedzwiedzka K."/>
            <person name="Martijn J."/>
            <person name="Lind A.E."/>
            <person name="van Eijk R."/>
            <person name="Schleper C."/>
            <person name="Guy L."/>
            <person name="Ettema T.J."/>
        </authorList>
    </citation>
    <scope>NUCLEOTIDE SEQUENCE</scope>
</reference>
<protein>
    <recommendedName>
        <fullName evidence="3">Peripheral subunit-binding (PSBD) domain-containing protein</fullName>
    </recommendedName>
</protein>
<name>A0A0F9T8N5_9ZZZZ</name>